<evidence type="ECO:0000256" key="4">
    <source>
        <dbReference type="SAM" id="Coils"/>
    </source>
</evidence>
<keyword evidence="1" id="KW-0677">Repeat</keyword>
<evidence type="ECO:0000313" key="8">
    <source>
        <dbReference type="Proteomes" id="UP001321861"/>
    </source>
</evidence>
<feature type="domain" description="PTS EIIA type-2" evidence="5">
    <location>
        <begin position="472"/>
        <end position="619"/>
    </location>
</feature>
<dbReference type="Proteomes" id="UP001321861">
    <property type="component" value="Chromosome"/>
</dbReference>
<dbReference type="KEGG" id="xap:XA3_06540"/>
<dbReference type="RefSeq" id="WP_317636129.1">
    <property type="nucleotide sequence ID" value="NZ_AP026802.1"/>
</dbReference>
<dbReference type="PROSITE" id="PS51372">
    <property type="entry name" value="PRD_2"/>
    <property type="match status" value="1"/>
</dbReference>
<feature type="coiled-coil region" evidence="4">
    <location>
        <begin position="175"/>
        <end position="202"/>
    </location>
</feature>
<dbReference type="InterPro" id="IPR011608">
    <property type="entry name" value="PRD"/>
</dbReference>
<feature type="coiled-coil region" evidence="4">
    <location>
        <begin position="116"/>
        <end position="143"/>
    </location>
</feature>
<sequence>MWESNYELLNDFIKNDSLDLVTLTQEFEVSQKTILKRISDLNDSLVGIAEIKNNNQRFYLKVYNFQKLTSLQTNFLKQSLNLNNPIKRRALIVKRLILSADYIILDDLSEWLLISKGTLNHDLKQVKKELSEYQARIVSSTNKGIKLKVSNSFSYGLLLANLVYDYCSLEDSNSENEYESDLKRLVEELDQSKSTYLKIKKNLTILKTLFESDIRITEAVNGEVDLLDFDKLKPLIEQTEKILGTKLTSAEKQFFSYPFLIKSNAVISQAKLEAYLPRIKQIFSQVIKNINKSIGVPLDFSRMFEQIKYHLVFLIERSLYHVRVEDVISNEVVDKYPVAQELAIVTTRTIGEELDLQILPSEDNYLALYYQLELNFNNDPMQVKHAAIVGHVSLGVKNFIIQQLNDLFQETVKVEDFANADNFSQSQHEYFIVFSDVPIKINDQVIPVVRISNIFHLNQLLAKIRVSQLYKEIVAKNCEFEFASLNFHDGYLNAVQQMIEEDIKNGQLNDKFLTSWLEKEKITNNVFENGIAIPHVIDSTNFQRVFLEIGVFDQEVIYHNAGVRIVFLIGIPAKLNRTLNRTITTLYDVIATISQNRDIYQSLLNYDSDQPLTQITEGI</sequence>
<evidence type="ECO:0000256" key="1">
    <source>
        <dbReference type="ARBA" id="ARBA00022737"/>
    </source>
</evidence>
<evidence type="ECO:0000256" key="3">
    <source>
        <dbReference type="ARBA" id="ARBA00023163"/>
    </source>
</evidence>
<dbReference type="InterPro" id="IPR036634">
    <property type="entry name" value="PRD_sf"/>
</dbReference>
<organism evidence="7 8">
    <name type="scientific">Xylocopilactobacillus apicola</name>
    <dbReference type="NCBI Taxonomy" id="2932184"/>
    <lineage>
        <taxon>Bacteria</taxon>
        <taxon>Bacillati</taxon>
        <taxon>Bacillota</taxon>
        <taxon>Bacilli</taxon>
        <taxon>Lactobacillales</taxon>
        <taxon>Lactobacillaceae</taxon>
        <taxon>Xylocopilactobacillus</taxon>
    </lineage>
</organism>
<keyword evidence="2" id="KW-0805">Transcription regulation</keyword>
<dbReference type="Pfam" id="PF00359">
    <property type="entry name" value="PTS_EIIA_2"/>
    <property type="match status" value="1"/>
</dbReference>
<feature type="domain" description="PRD" evidence="6">
    <location>
        <begin position="274"/>
        <end position="380"/>
    </location>
</feature>
<dbReference type="PANTHER" id="PTHR30185">
    <property type="entry name" value="CRYPTIC BETA-GLUCOSIDE BGL OPERON ANTITERMINATOR"/>
    <property type="match status" value="1"/>
</dbReference>
<dbReference type="InterPro" id="IPR016152">
    <property type="entry name" value="PTrfase/Anion_transptr"/>
</dbReference>
<protein>
    <submittedName>
        <fullName evidence="7">Sorbitol operon transcription regulator</fullName>
    </submittedName>
</protein>
<dbReference type="InterPro" id="IPR002178">
    <property type="entry name" value="PTS_EIIA_type-2_dom"/>
</dbReference>
<evidence type="ECO:0000259" key="6">
    <source>
        <dbReference type="PROSITE" id="PS51372"/>
    </source>
</evidence>
<keyword evidence="8" id="KW-1185">Reference proteome</keyword>
<name>A0AAU9D409_9LACO</name>
<keyword evidence="3" id="KW-0804">Transcription</keyword>
<keyword evidence="4" id="KW-0175">Coiled coil</keyword>
<dbReference type="SUPFAM" id="SSF55804">
    <property type="entry name" value="Phoshotransferase/anion transport protein"/>
    <property type="match status" value="1"/>
</dbReference>
<dbReference type="PANTHER" id="PTHR30185:SF18">
    <property type="entry name" value="TRANSCRIPTIONAL REGULATOR MTLR"/>
    <property type="match status" value="1"/>
</dbReference>
<dbReference type="Gene3D" id="1.10.1790.10">
    <property type="entry name" value="PRD domain"/>
    <property type="match status" value="1"/>
</dbReference>
<dbReference type="SUPFAM" id="SSF63520">
    <property type="entry name" value="PTS-regulatory domain, PRD"/>
    <property type="match status" value="1"/>
</dbReference>
<dbReference type="PROSITE" id="PS51094">
    <property type="entry name" value="PTS_EIIA_TYPE_2"/>
    <property type="match status" value="1"/>
</dbReference>
<evidence type="ECO:0000256" key="2">
    <source>
        <dbReference type="ARBA" id="ARBA00023015"/>
    </source>
</evidence>
<proteinExistence type="predicted"/>
<evidence type="ECO:0000313" key="7">
    <source>
        <dbReference type="EMBL" id="BDR58213.1"/>
    </source>
</evidence>
<dbReference type="Pfam" id="PF00874">
    <property type="entry name" value="PRD"/>
    <property type="match status" value="1"/>
</dbReference>
<gene>
    <name evidence="7" type="ORF">XA3_06540</name>
</gene>
<accession>A0AAU9D409</accession>
<dbReference type="AlphaFoldDB" id="A0AAU9D409"/>
<evidence type="ECO:0000259" key="5">
    <source>
        <dbReference type="PROSITE" id="PS51094"/>
    </source>
</evidence>
<dbReference type="GO" id="GO:0006355">
    <property type="term" value="P:regulation of DNA-templated transcription"/>
    <property type="evidence" value="ECO:0007669"/>
    <property type="project" value="InterPro"/>
</dbReference>
<dbReference type="Gene3D" id="3.40.930.10">
    <property type="entry name" value="Mannitol-specific EII, Chain A"/>
    <property type="match status" value="1"/>
</dbReference>
<dbReference type="InterPro" id="IPR050661">
    <property type="entry name" value="BglG_antiterminators"/>
</dbReference>
<dbReference type="EMBL" id="AP026802">
    <property type="protein sequence ID" value="BDR58213.1"/>
    <property type="molecule type" value="Genomic_DNA"/>
</dbReference>
<reference evidence="7 8" key="1">
    <citation type="journal article" date="2023" name="Microbiol. Spectr.">
        <title>Symbiosis of Carpenter Bees with Uncharacterized Lactic Acid Bacteria Showing NAD Auxotrophy.</title>
        <authorList>
            <person name="Kawasaki S."/>
            <person name="Ozawa K."/>
            <person name="Mori T."/>
            <person name="Yamamoto A."/>
            <person name="Ito M."/>
            <person name="Ohkuma M."/>
            <person name="Sakamoto M."/>
            <person name="Matsutani M."/>
        </authorList>
    </citation>
    <scope>NUCLEOTIDE SEQUENCE [LARGE SCALE GENOMIC DNA]</scope>
    <source>
        <strain evidence="7 8">XA3</strain>
    </source>
</reference>